<accession>Q4ZAM6</accession>
<sequence>MTESNNPAGVGKKLQDDNMLTISLCGLSVLTSKAKQLHDQYNLLRKHLKRKQLSHNLKR</sequence>
<protein>
    <submittedName>
        <fullName evidence="1">ORF087</fullName>
    </submittedName>
</protein>
<proteinExistence type="predicted"/>
<name>Q4ZAM6_9CAUD</name>
<dbReference type="Proteomes" id="UP000001462">
    <property type="component" value="Segment"/>
</dbReference>
<keyword evidence="2" id="KW-1185">Reference proteome</keyword>
<reference evidence="1 2" key="1">
    <citation type="journal article" date="2005" name="Proc. Natl. Acad. Sci. U.S.A.">
        <title>The complete genomes and proteomes of 27 Staphylococcus aureus bacteriophages.</title>
        <authorList>
            <person name="Kwan T."/>
            <person name="Liu J."/>
            <person name="Dubow M."/>
            <person name="Gros P."/>
            <person name="Pelletier J."/>
        </authorList>
    </citation>
    <scope>NUCLEOTIDE SEQUENCE</scope>
</reference>
<evidence type="ECO:0000313" key="2">
    <source>
        <dbReference type="Proteomes" id="UP000001462"/>
    </source>
</evidence>
<organism evidence="1 2">
    <name type="scientific">Staphylococcus phage 88</name>
    <dbReference type="NCBI Taxonomy" id="2908115"/>
    <lineage>
        <taxon>Viruses</taxon>
        <taxon>Duplodnaviria</taxon>
        <taxon>Heunggongvirae</taxon>
        <taxon>Uroviricota</taxon>
        <taxon>Caudoviricetes</taxon>
        <taxon>Azeredovirinae</taxon>
        <taxon>Phietavirus</taxon>
        <taxon>Phietavirus pv88</taxon>
    </lineage>
</organism>
<dbReference type="SMR" id="Q4ZAM6"/>
<evidence type="ECO:0000313" key="1">
    <source>
        <dbReference type="EMBL" id="AAX91921.1"/>
    </source>
</evidence>
<dbReference type="EMBL" id="AY954966">
    <property type="protein sequence ID" value="AAX91921.1"/>
    <property type="molecule type" value="Genomic_DNA"/>
</dbReference>